<name>A0ABQ6NYH1_9BACL</name>
<sequence length="178" mass="19736">MKKRVIFGFVAVLGLTGIASVKGMHKQTVYAPCHQTIGSLAYEIQLDKNHYLLNDTIRVHAKVTNVGTEPITYHSGSSSCPLHIGVEIVNQESKLSLEGQPIIKSACTTDDNNSELAPAQTVEDDWTFYTPKKWRPSKIKNSYAGIYDVKVGLFPATSVFLSEQPERHEDAMTQLTIE</sequence>
<organism evidence="1 2">
    <name type="scientific">Paenibacillus glycanilyticus</name>
    <dbReference type="NCBI Taxonomy" id="126569"/>
    <lineage>
        <taxon>Bacteria</taxon>
        <taxon>Bacillati</taxon>
        <taxon>Bacillota</taxon>
        <taxon>Bacilli</taxon>
        <taxon>Bacillales</taxon>
        <taxon>Paenibacillaceae</taxon>
        <taxon>Paenibacillus</taxon>
    </lineage>
</organism>
<dbReference type="EMBL" id="BTCL01000054">
    <property type="protein sequence ID" value="GMK49170.1"/>
    <property type="molecule type" value="Genomic_DNA"/>
</dbReference>
<accession>A0ABQ6NYH1</accession>
<reference evidence="1 2" key="1">
    <citation type="submission" date="2023-05" db="EMBL/GenBank/DDBJ databases">
        <title>Draft genome of Paenibacillus sp. CCS26.</title>
        <authorList>
            <person name="Akita H."/>
            <person name="Shinto Y."/>
            <person name="Kimura Z."/>
        </authorList>
    </citation>
    <scope>NUCLEOTIDE SEQUENCE [LARGE SCALE GENOMIC DNA]</scope>
    <source>
        <strain evidence="1 2">CCS26</strain>
    </source>
</reference>
<evidence type="ECO:0000313" key="1">
    <source>
        <dbReference type="EMBL" id="GMK49170.1"/>
    </source>
</evidence>
<protein>
    <submittedName>
        <fullName evidence="1">Uncharacterized protein</fullName>
    </submittedName>
</protein>
<dbReference type="RefSeq" id="WP_317982508.1">
    <property type="nucleotide sequence ID" value="NZ_BTCL01000054.1"/>
</dbReference>
<proteinExistence type="predicted"/>
<comment type="caution">
    <text evidence="1">The sequence shown here is derived from an EMBL/GenBank/DDBJ whole genome shotgun (WGS) entry which is preliminary data.</text>
</comment>
<gene>
    <name evidence="1" type="ORF">PghCCS26_63000</name>
</gene>
<keyword evidence="2" id="KW-1185">Reference proteome</keyword>
<evidence type="ECO:0000313" key="2">
    <source>
        <dbReference type="Proteomes" id="UP001285921"/>
    </source>
</evidence>
<dbReference type="Proteomes" id="UP001285921">
    <property type="component" value="Unassembled WGS sequence"/>
</dbReference>